<feature type="transmembrane region" description="Helical" evidence="2">
    <location>
        <begin position="43"/>
        <end position="62"/>
    </location>
</feature>
<feature type="region of interest" description="Disordered" evidence="1">
    <location>
        <begin position="1"/>
        <end position="28"/>
    </location>
</feature>
<name>A0A2N0VIB4_9BACT</name>
<dbReference type="RefSeq" id="WP_101071180.1">
    <property type="nucleotide sequence ID" value="NZ_PISP01000001.1"/>
</dbReference>
<dbReference type="EMBL" id="PISP01000001">
    <property type="protein sequence ID" value="PKD43937.1"/>
    <property type="molecule type" value="Genomic_DNA"/>
</dbReference>
<evidence type="ECO:0000256" key="2">
    <source>
        <dbReference type="SAM" id="Phobius"/>
    </source>
</evidence>
<protein>
    <submittedName>
        <fullName evidence="3">Uncharacterized protein</fullName>
    </submittedName>
</protein>
<sequence length="114" mass="12263">MIDKSNKSKDVEGSQLLPGHATGPHSNDVHPIVSNIDVIIQNLAGILQILTGIALITVSVLGMITPTWLSAILSIAGSVSCMFGVLLFYFTSAKKRSFESLINQSIRRVINSQN</sequence>
<feature type="transmembrane region" description="Helical" evidence="2">
    <location>
        <begin position="68"/>
        <end position="90"/>
    </location>
</feature>
<dbReference type="AlphaFoldDB" id="A0A2N0VIB4"/>
<reference evidence="3 4" key="1">
    <citation type="submission" date="2017-11" db="EMBL/GenBank/DDBJ databases">
        <title>Rhodohalobacter 15182 sp. nov., isolated from a salt lake.</title>
        <authorList>
            <person name="Han S."/>
        </authorList>
    </citation>
    <scope>NUCLEOTIDE SEQUENCE [LARGE SCALE GENOMIC DNA]</scope>
    <source>
        <strain evidence="3 4">15182</strain>
    </source>
</reference>
<dbReference type="Proteomes" id="UP000233398">
    <property type="component" value="Unassembled WGS sequence"/>
</dbReference>
<evidence type="ECO:0000313" key="3">
    <source>
        <dbReference type="EMBL" id="PKD43937.1"/>
    </source>
</evidence>
<keyword evidence="4" id="KW-1185">Reference proteome</keyword>
<comment type="caution">
    <text evidence="3">The sequence shown here is derived from an EMBL/GenBank/DDBJ whole genome shotgun (WGS) entry which is preliminary data.</text>
</comment>
<feature type="compositionally biased region" description="Basic and acidic residues" evidence="1">
    <location>
        <begin position="1"/>
        <end position="12"/>
    </location>
</feature>
<organism evidence="3 4">
    <name type="scientific">Rhodohalobacter barkolensis</name>
    <dbReference type="NCBI Taxonomy" id="2053187"/>
    <lineage>
        <taxon>Bacteria</taxon>
        <taxon>Pseudomonadati</taxon>
        <taxon>Balneolota</taxon>
        <taxon>Balneolia</taxon>
        <taxon>Balneolales</taxon>
        <taxon>Balneolaceae</taxon>
        <taxon>Rhodohalobacter</taxon>
    </lineage>
</organism>
<gene>
    <name evidence="3" type="ORF">CWD77_00190</name>
</gene>
<evidence type="ECO:0000256" key="1">
    <source>
        <dbReference type="SAM" id="MobiDB-lite"/>
    </source>
</evidence>
<evidence type="ECO:0000313" key="4">
    <source>
        <dbReference type="Proteomes" id="UP000233398"/>
    </source>
</evidence>
<accession>A0A2N0VIB4</accession>
<dbReference type="OrthoDB" id="1525332at2"/>
<keyword evidence="2" id="KW-1133">Transmembrane helix</keyword>
<keyword evidence="2" id="KW-0472">Membrane</keyword>
<proteinExistence type="predicted"/>
<keyword evidence="2" id="KW-0812">Transmembrane</keyword>